<evidence type="ECO:0000313" key="2">
    <source>
        <dbReference type="EMBL" id="PSU42854.1"/>
    </source>
</evidence>
<proteinExistence type="predicted"/>
<sequence>MIKLPKHDLDRQNAIINAQNNVGSYTNYLNEVLKSAIESGDWDEFETLDIGFRVTGESLGKIGDNDAWRALQAFFEPNATKKSSIDFSLNGKVMEHNLKNQLKALLLKMMWLSPKDYSFESIYNTITTLKKLIPPLLREGYNSFEALSFDRLESWVLSNFTDVDFKRHKTYAALNKLYTEAQGLPFNITFTKKLNASDFGLALKEDKQHTVVPQRLYHLGLRKSEALVNELYPIRDELGKLSNYITAYYENLYQAYAKYLTSDEARLKNGRFKWYLTKSHKGDRERTIAFQTDFLALNSPSEAAAIELLYKHKPPIYSQHIDKFHLDKTLRVGNRVIVGLGEAQSLFKRLHGGCLWALMSRTGMRSDEIFHLHTSNGYSEETISKQTIHVIHADLSKTTKGSQSKQDEFVTTKIGKKAYEILQALHEPFRKRHPNSQAFFHKVKGDCGAINKAQLGKHISDWFEGAISEKLALANDDVMDLKISDPNLSFSVGDNYEFSGHQLRRSFAYYLIGYELCAFPQLKQQFSHVSMAMTRHYAKNASKFQKIRKQKQNLAHAIDEERVEQKAQVYLNIYKKLANKERVAGGKGKEFAKNMMKAKHNLFKDKVDDDMLSLNYWSKQIRDQKRHIHAVAPGVYCTSTSCSLRTQVNLLECVDCKNDYIVDAVFAEAKRKEAEINMLWDIEHDELTPQTASEAYIKITAAERIMSDLDMNYEPVKMPQEVKELLIPFGVTVQ</sequence>
<dbReference type="OrthoDB" id="8768428at2"/>
<dbReference type="GO" id="GO:0006310">
    <property type="term" value="P:DNA recombination"/>
    <property type="evidence" value="ECO:0007669"/>
    <property type="project" value="UniProtKB-KW"/>
</dbReference>
<name>A0A2T3J675_9GAMM</name>
<accession>A0A2T3J675</accession>
<dbReference type="GO" id="GO:0003677">
    <property type="term" value="F:DNA binding"/>
    <property type="evidence" value="ECO:0007669"/>
    <property type="project" value="InterPro"/>
</dbReference>
<dbReference type="InterPro" id="IPR011010">
    <property type="entry name" value="DNA_brk_join_enz"/>
</dbReference>
<organism evidence="2 3">
    <name type="scientific">Photobacterium frigidiphilum</name>
    <dbReference type="NCBI Taxonomy" id="264736"/>
    <lineage>
        <taxon>Bacteria</taxon>
        <taxon>Pseudomonadati</taxon>
        <taxon>Pseudomonadota</taxon>
        <taxon>Gammaproteobacteria</taxon>
        <taxon>Vibrionales</taxon>
        <taxon>Vibrionaceae</taxon>
        <taxon>Photobacterium</taxon>
    </lineage>
</organism>
<dbReference type="Proteomes" id="UP000240987">
    <property type="component" value="Unassembled WGS sequence"/>
</dbReference>
<gene>
    <name evidence="2" type="ORF">C9J12_28570</name>
</gene>
<dbReference type="AlphaFoldDB" id="A0A2T3J675"/>
<dbReference type="EMBL" id="PYMJ01000062">
    <property type="protein sequence ID" value="PSU42854.1"/>
    <property type="molecule type" value="Genomic_DNA"/>
</dbReference>
<keyword evidence="3" id="KW-1185">Reference proteome</keyword>
<protein>
    <submittedName>
        <fullName evidence="2">Integrase</fullName>
    </submittedName>
</protein>
<comment type="caution">
    <text evidence="2">The sequence shown here is derived from an EMBL/GenBank/DDBJ whole genome shotgun (WGS) entry which is preliminary data.</text>
</comment>
<evidence type="ECO:0000256" key="1">
    <source>
        <dbReference type="ARBA" id="ARBA00023172"/>
    </source>
</evidence>
<keyword evidence="1" id="KW-0233">DNA recombination</keyword>
<dbReference type="Gene3D" id="1.10.443.10">
    <property type="entry name" value="Intergrase catalytic core"/>
    <property type="match status" value="1"/>
</dbReference>
<dbReference type="RefSeq" id="WP_107246591.1">
    <property type="nucleotide sequence ID" value="NZ_PYMJ01000062.1"/>
</dbReference>
<dbReference type="InterPro" id="IPR013762">
    <property type="entry name" value="Integrase-like_cat_sf"/>
</dbReference>
<dbReference type="GO" id="GO:0015074">
    <property type="term" value="P:DNA integration"/>
    <property type="evidence" value="ECO:0007669"/>
    <property type="project" value="InterPro"/>
</dbReference>
<evidence type="ECO:0000313" key="3">
    <source>
        <dbReference type="Proteomes" id="UP000240987"/>
    </source>
</evidence>
<dbReference type="SUPFAM" id="SSF56349">
    <property type="entry name" value="DNA breaking-rejoining enzymes"/>
    <property type="match status" value="1"/>
</dbReference>
<reference evidence="2 3" key="1">
    <citation type="submission" date="2018-01" db="EMBL/GenBank/DDBJ databases">
        <title>Whole genome sequencing of Histamine producing bacteria.</title>
        <authorList>
            <person name="Butler K."/>
        </authorList>
    </citation>
    <scope>NUCLEOTIDE SEQUENCE [LARGE SCALE GENOMIC DNA]</scope>
    <source>
        <strain evidence="2 3">JCM 12947</strain>
    </source>
</reference>